<protein>
    <recommendedName>
        <fullName evidence="5">UDP-glucuronosyltransferase</fullName>
        <ecNumber evidence="5">2.4.1.17</ecNumber>
    </recommendedName>
</protein>
<dbReference type="GO" id="GO:0015020">
    <property type="term" value="F:glucuronosyltransferase activity"/>
    <property type="evidence" value="ECO:0007669"/>
    <property type="project" value="UniProtKB-EC"/>
</dbReference>
<comment type="subcellular location">
    <subcellularLocation>
        <location evidence="5">Membrane</location>
        <topology evidence="5">Single-pass membrane protein</topology>
    </subcellularLocation>
</comment>
<dbReference type="SUPFAM" id="SSF53756">
    <property type="entry name" value="UDP-Glycosyltransferase/glycogen phosphorylase"/>
    <property type="match status" value="1"/>
</dbReference>
<dbReference type="PROSITE" id="PS00375">
    <property type="entry name" value="UDPGT"/>
    <property type="match status" value="1"/>
</dbReference>
<comment type="caution">
    <text evidence="6">The sequence shown here is derived from an EMBL/GenBank/DDBJ whole genome shotgun (WGS) entry which is preliminary data.</text>
</comment>
<name>A0AAV2IFU5_LYMST</name>
<comment type="similarity">
    <text evidence="1 4">Belongs to the UDP-glycosyltransferase family.</text>
</comment>
<accession>A0AAV2IFU5</accession>
<feature type="transmembrane region" description="Helical" evidence="5">
    <location>
        <begin position="473"/>
        <end position="504"/>
    </location>
</feature>
<feature type="chain" id="PRO_5043111863" description="UDP-glucuronosyltransferase" evidence="5">
    <location>
        <begin position="24"/>
        <end position="518"/>
    </location>
</feature>
<dbReference type="EC" id="2.4.1.17" evidence="5"/>
<dbReference type="PANTHER" id="PTHR48043:SF145">
    <property type="entry name" value="FI06409P-RELATED"/>
    <property type="match status" value="1"/>
</dbReference>
<keyword evidence="7" id="KW-1185">Reference proteome</keyword>
<dbReference type="FunFam" id="3.40.50.2000:FF:000021">
    <property type="entry name" value="UDP-glucuronosyltransferase"/>
    <property type="match status" value="1"/>
</dbReference>
<sequence>MSLLSATFILLTMVVLAPSLALAKTVVMFPAPLGSYFIYHSNIGQALADLGHDVWICVPHYLINKGLIKSKDLNILIYGEKLGHFEQNFFEKIQFVDAFWEDRSIFINVMQTFPDAIQLFKNVTETVLSDNKFVDKIHDLNPDLFILDGFMFLRNLLVLPYKLDLPFAMIGTLHEMVFTRVPFSPAVEPFVPTDFTNKMTFLQRVQNVFITLGFSLFDSIVDYDVVTRFAPEKPYKSILDISLTAQIYIAELDYILDYPRPTLPNTKLIGGSSASEAKPLLGELNEFVENSTRGVVVVSFGSMDVKIPDAILLKMVQAFQLLDLSVVWKVNLNVADPRNIKISRWLPQNDLLGHAKTRVFVSHCGKNGQYEALYHAVPIVCLPIFFDQHYNTNRIIIKGFGLGGDLRKITSQEFADLINEVAYNPKYKTNIRKGSELFKELYKVPNKEAAYWFDHVIKYGGDYMRSSGQEMPLYQFLLLDVMAFLIGFLFGVFLLICVVIKLLFKCICKTNQTKSKGD</sequence>
<keyword evidence="5" id="KW-0812">Transmembrane</keyword>
<keyword evidence="5" id="KW-1133">Transmembrane helix</keyword>
<keyword evidence="5" id="KW-0472">Membrane</keyword>
<dbReference type="Gene3D" id="3.40.50.2000">
    <property type="entry name" value="Glycogen Phosphorylase B"/>
    <property type="match status" value="1"/>
</dbReference>
<gene>
    <name evidence="6" type="ORF">GSLYS_00017944001</name>
</gene>
<evidence type="ECO:0000256" key="1">
    <source>
        <dbReference type="ARBA" id="ARBA00009995"/>
    </source>
</evidence>
<keyword evidence="3 4" id="KW-0808">Transferase</keyword>
<evidence type="ECO:0000313" key="7">
    <source>
        <dbReference type="Proteomes" id="UP001497497"/>
    </source>
</evidence>
<evidence type="ECO:0000256" key="4">
    <source>
        <dbReference type="RuleBase" id="RU003718"/>
    </source>
</evidence>
<dbReference type="InterPro" id="IPR002213">
    <property type="entry name" value="UDP_glucos_trans"/>
</dbReference>
<keyword evidence="2 4" id="KW-0328">Glycosyltransferase</keyword>
<evidence type="ECO:0000256" key="5">
    <source>
        <dbReference type="RuleBase" id="RU362059"/>
    </source>
</evidence>
<dbReference type="EMBL" id="CAXITT010000621">
    <property type="protein sequence ID" value="CAL1544431.1"/>
    <property type="molecule type" value="Genomic_DNA"/>
</dbReference>
<dbReference type="AlphaFoldDB" id="A0AAV2IFU5"/>
<dbReference type="Proteomes" id="UP001497497">
    <property type="component" value="Unassembled WGS sequence"/>
</dbReference>
<comment type="catalytic activity">
    <reaction evidence="5">
        <text>glucuronate acceptor + UDP-alpha-D-glucuronate = acceptor beta-D-glucuronoside + UDP + H(+)</text>
        <dbReference type="Rhea" id="RHEA:21032"/>
        <dbReference type="ChEBI" id="CHEBI:15378"/>
        <dbReference type="ChEBI" id="CHEBI:58052"/>
        <dbReference type="ChEBI" id="CHEBI:58223"/>
        <dbReference type="ChEBI" id="CHEBI:132367"/>
        <dbReference type="ChEBI" id="CHEBI:132368"/>
        <dbReference type="EC" id="2.4.1.17"/>
    </reaction>
</comment>
<evidence type="ECO:0000256" key="2">
    <source>
        <dbReference type="ARBA" id="ARBA00022676"/>
    </source>
</evidence>
<dbReference type="InterPro" id="IPR050271">
    <property type="entry name" value="UDP-glycosyltransferase"/>
</dbReference>
<feature type="signal peptide" evidence="5">
    <location>
        <begin position="1"/>
        <end position="23"/>
    </location>
</feature>
<evidence type="ECO:0000313" key="6">
    <source>
        <dbReference type="EMBL" id="CAL1544431.1"/>
    </source>
</evidence>
<reference evidence="6 7" key="1">
    <citation type="submission" date="2024-04" db="EMBL/GenBank/DDBJ databases">
        <authorList>
            <consortium name="Genoscope - CEA"/>
            <person name="William W."/>
        </authorList>
    </citation>
    <scope>NUCLEOTIDE SEQUENCE [LARGE SCALE GENOMIC DNA]</scope>
</reference>
<dbReference type="CDD" id="cd03784">
    <property type="entry name" value="GT1_Gtf-like"/>
    <property type="match status" value="1"/>
</dbReference>
<organism evidence="6 7">
    <name type="scientific">Lymnaea stagnalis</name>
    <name type="common">Great pond snail</name>
    <name type="synonym">Helix stagnalis</name>
    <dbReference type="NCBI Taxonomy" id="6523"/>
    <lineage>
        <taxon>Eukaryota</taxon>
        <taxon>Metazoa</taxon>
        <taxon>Spiralia</taxon>
        <taxon>Lophotrochozoa</taxon>
        <taxon>Mollusca</taxon>
        <taxon>Gastropoda</taxon>
        <taxon>Heterobranchia</taxon>
        <taxon>Euthyneura</taxon>
        <taxon>Panpulmonata</taxon>
        <taxon>Hygrophila</taxon>
        <taxon>Lymnaeoidea</taxon>
        <taxon>Lymnaeidae</taxon>
        <taxon>Lymnaea</taxon>
    </lineage>
</organism>
<proteinExistence type="inferred from homology"/>
<dbReference type="InterPro" id="IPR035595">
    <property type="entry name" value="UDP_glycos_trans_CS"/>
</dbReference>
<dbReference type="PANTHER" id="PTHR48043">
    <property type="entry name" value="EG:EG0003.4 PROTEIN-RELATED"/>
    <property type="match status" value="1"/>
</dbReference>
<dbReference type="Pfam" id="PF00201">
    <property type="entry name" value="UDPGT"/>
    <property type="match status" value="1"/>
</dbReference>
<evidence type="ECO:0000256" key="3">
    <source>
        <dbReference type="ARBA" id="ARBA00022679"/>
    </source>
</evidence>
<keyword evidence="5" id="KW-0732">Signal</keyword>
<dbReference type="GO" id="GO:0016020">
    <property type="term" value="C:membrane"/>
    <property type="evidence" value="ECO:0007669"/>
    <property type="project" value="UniProtKB-SubCell"/>
</dbReference>